<feature type="signal peptide" evidence="1">
    <location>
        <begin position="1"/>
        <end position="38"/>
    </location>
</feature>
<organism evidence="2 3">
    <name type="scientific">Hymenobacter aquaticus</name>
    <dbReference type="NCBI Taxonomy" id="1867101"/>
    <lineage>
        <taxon>Bacteria</taxon>
        <taxon>Pseudomonadati</taxon>
        <taxon>Bacteroidota</taxon>
        <taxon>Cytophagia</taxon>
        <taxon>Cytophagales</taxon>
        <taxon>Hymenobacteraceae</taxon>
        <taxon>Hymenobacter</taxon>
    </lineage>
</organism>
<evidence type="ECO:0000313" key="2">
    <source>
        <dbReference type="EMBL" id="TGE21278.1"/>
    </source>
</evidence>
<evidence type="ECO:0000256" key="1">
    <source>
        <dbReference type="SAM" id="SignalP"/>
    </source>
</evidence>
<name>A0A4Z0PU66_9BACT</name>
<keyword evidence="1" id="KW-0732">Signal</keyword>
<evidence type="ECO:0008006" key="4">
    <source>
        <dbReference type="Google" id="ProtNLM"/>
    </source>
</evidence>
<keyword evidence="3" id="KW-1185">Reference proteome</keyword>
<dbReference type="Proteomes" id="UP000297549">
    <property type="component" value="Unassembled WGS sequence"/>
</dbReference>
<proteinExistence type="predicted"/>
<feature type="chain" id="PRO_5021259988" description="Carboxypeptidase regulatory-like domain-containing protein" evidence="1">
    <location>
        <begin position="39"/>
        <end position="147"/>
    </location>
</feature>
<protein>
    <recommendedName>
        <fullName evidence="4">Carboxypeptidase regulatory-like domain-containing protein</fullName>
    </recommendedName>
</protein>
<gene>
    <name evidence="2" type="ORF">E5K00_13370</name>
</gene>
<comment type="caution">
    <text evidence="2">The sequence shown here is derived from an EMBL/GenBank/DDBJ whole genome shotgun (WGS) entry which is preliminary data.</text>
</comment>
<sequence>MKTLSAAPRPAFVARLSSRALLLLGLSLGLAAARPAWAQQASPIRVEAADAESIRLRVDNSALLPGRVQVQSLTTGQVLFDEAYSGPAYGKRFNFRGLPAGRYALLLRTGATQHRYLLQVQSGPTGEAVAVRTIKTRLPKPQTLARL</sequence>
<dbReference type="EMBL" id="SRLC01000002">
    <property type="protein sequence ID" value="TGE21278.1"/>
    <property type="molecule type" value="Genomic_DNA"/>
</dbReference>
<evidence type="ECO:0000313" key="3">
    <source>
        <dbReference type="Proteomes" id="UP000297549"/>
    </source>
</evidence>
<dbReference type="OrthoDB" id="886772at2"/>
<accession>A0A4Z0PU66</accession>
<reference evidence="2 3" key="1">
    <citation type="submission" date="2019-04" db="EMBL/GenBank/DDBJ databases">
        <authorList>
            <person name="Feng G."/>
            <person name="Zhang J."/>
            <person name="Zhu H."/>
        </authorList>
    </citation>
    <scope>NUCLEOTIDE SEQUENCE [LARGE SCALE GENOMIC DNA]</scope>
    <source>
        <strain evidence="2 3">JCM 31653</strain>
    </source>
</reference>
<dbReference type="RefSeq" id="WP_135463828.1">
    <property type="nucleotide sequence ID" value="NZ_SRLC01000002.1"/>
</dbReference>
<dbReference type="AlphaFoldDB" id="A0A4Z0PU66"/>